<dbReference type="InterPro" id="IPR002698">
    <property type="entry name" value="FTHF_cligase"/>
</dbReference>
<evidence type="ECO:0000313" key="6">
    <source>
        <dbReference type="EMBL" id="PNU05842.1"/>
    </source>
</evidence>
<dbReference type="InterPro" id="IPR024185">
    <property type="entry name" value="FTHF_cligase-like_sf"/>
</dbReference>
<keyword evidence="5" id="KW-0460">Magnesium</keyword>
<dbReference type="RefSeq" id="WP_103095048.1">
    <property type="nucleotide sequence ID" value="NZ_LYMM01000022.1"/>
</dbReference>
<accession>A0A2K2G4B1</accession>
<dbReference type="EMBL" id="LYMM01000022">
    <property type="protein sequence ID" value="PNU05842.1"/>
    <property type="molecule type" value="Genomic_DNA"/>
</dbReference>
<dbReference type="PIRSF" id="PIRSF006806">
    <property type="entry name" value="FTHF_cligase"/>
    <property type="match status" value="1"/>
</dbReference>
<keyword evidence="3 4" id="KW-0067">ATP-binding</keyword>
<comment type="cofactor">
    <cofactor evidence="5">
        <name>Mg(2+)</name>
        <dbReference type="ChEBI" id="CHEBI:18420"/>
    </cofactor>
</comment>
<name>A0A2K2G4B1_9SPHN</name>
<organism evidence="6 7">
    <name type="scientific">Novosphingobium guangzhouense</name>
    <dbReference type="NCBI Taxonomy" id="1850347"/>
    <lineage>
        <taxon>Bacteria</taxon>
        <taxon>Pseudomonadati</taxon>
        <taxon>Pseudomonadota</taxon>
        <taxon>Alphaproteobacteria</taxon>
        <taxon>Sphingomonadales</taxon>
        <taxon>Sphingomonadaceae</taxon>
        <taxon>Novosphingobium</taxon>
    </lineage>
</organism>
<feature type="binding site" evidence="4">
    <location>
        <position position="67"/>
    </location>
    <ligand>
        <name>substrate</name>
    </ligand>
</feature>
<keyword evidence="2 4" id="KW-0547">Nucleotide-binding</keyword>
<keyword evidence="6" id="KW-0436">Ligase</keyword>
<dbReference type="Pfam" id="PF01812">
    <property type="entry name" value="5-FTHF_cyc-lig"/>
    <property type="match status" value="1"/>
</dbReference>
<dbReference type="GO" id="GO:0046872">
    <property type="term" value="F:metal ion binding"/>
    <property type="evidence" value="ECO:0007669"/>
    <property type="project" value="UniProtKB-KW"/>
</dbReference>
<evidence type="ECO:0000313" key="7">
    <source>
        <dbReference type="Proteomes" id="UP000236327"/>
    </source>
</evidence>
<dbReference type="PANTHER" id="PTHR23407:SF1">
    <property type="entry name" value="5-FORMYLTETRAHYDROFOLATE CYCLO-LIGASE"/>
    <property type="match status" value="1"/>
</dbReference>
<feature type="binding site" evidence="4">
    <location>
        <begin position="145"/>
        <end position="153"/>
    </location>
    <ligand>
        <name>ATP</name>
        <dbReference type="ChEBI" id="CHEBI:30616"/>
    </ligand>
</feature>
<dbReference type="InterPro" id="IPR037171">
    <property type="entry name" value="NagB/RpiA_transferase-like"/>
</dbReference>
<proteinExistence type="inferred from homology"/>
<keyword evidence="5" id="KW-0479">Metal-binding</keyword>
<dbReference type="GO" id="GO:0009396">
    <property type="term" value="P:folic acid-containing compound biosynthetic process"/>
    <property type="evidence" value="ECO:0007669"/>
    <property type="project" value="TreeGrafter"/>
</dbReference>
<evidence type="ECO:0000256" key="2">
    <source>
        <dbReference type="ARBA" id="ARBA00022741"/>
    </source>
</evidence>
<evidence type="ECO:0000256" key="5">
    <source>
        <dbReference type="RuleBase" id="RU361279"/>
    </source>
</evidence>
<dbReference type="OrthoDB" id="9801938at2"/>
<dbReference type="PANTHER" id="PTHR23407">
    <property type="entry name" value="ATPASE INHIBITOR/5-FORMYLTETRAHYDROFOLATE CYCLO-LIGASE"/>
    <property type="match status" value="1"/>
</dbReference>
<comment type="similarity">
    <text evidence="1 5">Belongs to the 5-formyltetrahydrofolate cyclo-ligase family.</text>
</comment>
<comment type="caution">
    <text evidence="6">The sequence shown here is derived from an EMBL/GenBank/DDBJ whole genome shotgun (WGS) entry which is preliminary data.</text>
</comment>
<evidence type="ECO:0000256" key="1">
    <source>
        <dbReference type="ARBA" id="ARBA00010638"/>
    </source>
</evidence>
<reference evidence="6 7" key="1">
    <citation type="submission" date="2016-05" db="EMBL/GenBank/DDBJ databases">
        <title>Complete genome sequence of Novosphingobium guangzhouense SA925(T).</title>
        <authorList>
            <person name="Sha S."/>
        </authorList>
    </citation>
    <scope>NUCLEOTIDE SEQUENCE [LARGE SCALE GENOMIC DNA]</scope>
    <source>
        <strain evidence="6 7">SA925</strain>
    </source>
</reference>
<sequence length="199" mass="22029">MVDPSPPIEIADEKAVLRRRFRQARAEHVEALPQSLRALILNRPPAPVLSLIPQDATVGLYHPTGFEAPSLGWARWLSENGRRIALPFFAAREAAMEFRAWDNPWDDEALESGPWRAFQPGAESDRVVPDVVVVPLVAFTAEGHRLGQGGGHYDRWLAAHPQATAIGLAWDCQLAEELPVEAHDRPLAAVVTPTRIYNV</sequence>
<dbReference type="GO" id="GO:0030272">
    <property type="term" value="F:5-formyltetrahydrofolate cyclo-ligase activity"/>
    <property type="evidence" value="ECO:0007669"/>
    <property type="project" value="UniProtKB-EC"/>
</dbReference>
<dbReference type="GO" id="GO:0035999">
    <property type="term" value="P:tetrahydrofolate interconversion"/>
    <property type="evidence" value="ECO:0007669"/>
    <property type="project" value="TreeGrafter"/>
</dbReference>
<feature type="binding site" evidence="4">
    <location>
        <begin position="14"/>
        <end position="18"/>
    </location>
    <ligand>
        <name>ATP</name>
        <dbReference type="ChEBI" id="CHEBI:30616"/>
    </ligand>
</feature>
<dbReference type="SUPFAM" id="SSF100950">
    <property type="entry name" value="NagB/RpiA/CoA transferase-like"/>
    <property type="match status" value="1"/>
</dbReference>
<evidence type="ECO:0000256" key="3">
    <source>
        <dbReference type="ARBA" id="ARBA00022840"/>
    </source>
</evidence>
<dbReference type="Gene3D" id="3.40.50.10420">
    <property type="entry name" value="NagB/RpiA/CoA transferase-like"/>
    <property type="match status" value="1"/>
</dbReference>
<keyword evidence="7" id="KW-1185">Reference proteome</keyword>
<dbReference type="Proteomes" id="UP000236327">
    <property type="component" value="Unassembled WGS sequence"/>
</dbReference>
<evidence type="ECO:0000256" key="4">
    <source>
        <dbReference type="PIRSR" id="PIRSR006806-1"/>
    </source>
</evidence>
<dbReference type="GO" id="GO:0005524">
    <property type="term" value="F:ATP binding"/>
    <property type="evidence" value="ECO:0007669"/>
    <property type="project" value="UniProtKB-KW"/>
</dbReference>
<protein>
    <recommendedName>
        <fullName evidence="5">5-formyltetrahydrofolate cyclo-ligase</fullName>
        <ecNumber evidence="5">6.3.3.2</ecNumber>
    </recommendedName>
</protein>
<comment type="catalytic activity">
    <reaction evidence="5">
        <text>(6S)-5-formyl-5,6,7,8-tetrahydrofolate + ATP = (6R)-5,10-methenyltetrahydrofolate + ADP + phosphate</text>
        <dbReference type="Rhea" id="RHEA:10488"/>
        <dbReference type="ChEBI" id="CHEBI:30616"/>
        <dbReference type="ChEBI" id="CHEBI:43474"/>
        <dbReference type="ChEBI" id="CHEBI:57455"/>
        <dbReference type="ChEBI" id="CHEBI:57457"/>
        <dbReference type="ChEBI" id="CHEBI:456216"/>
        <dbReference type="EC" id="6.3.3.2"/>
    </reaction>
</comment>
<gene>
    <name evidence="6" type="ORF">A8V01_14855</name>
</gene>
<dbReference type="EC" id="6.3.3.2" evidence="5"/>
<dbReference type="NCBIfam" id="TIGR02727">
    <property type="entry name" value="MTHFS_bact"/>
    <property type="match status" value="1"/>
</dbReference>
<dbReference type="AlphaFoldDB" id="A0A2K2G4B1"/>